<organism evidence="2 3">
    <name type="scientific">Methanolobus halotolerans</name>
    <dbReference type="NCBI Taxonomy" id="2052935"/>
    <lineage>
        <taxon>Archaea</taxon>
        <taxon>Methanobacteriati</taxon>
        <taxon>Methanobacteriota</taxon>
        <taxon>Stenosarchaea group</taxon>
        <taxon>Methanomicrobia</taxon>
        <taxon>Methanosarcinales</taxon>
        <taxon>Methanosarcinaceae</taxon>
        <taxon>Methanolobus</taxon>
    </lineage>
</organism>
<dbReference type="PIRSF" id="PIRSF022062">
    <property type="entry name" value="UCP022062"/>
    <property type="match status" value="1"/>
</dbReference>
<dbReference type="Pfam" id="PF08617">
    <property type="entry name" value="CGI-121"/>
    <property type="match status" value="1"/>
</dbReference>
<dbReference type="RefSeq" id="WP_135389965.1">
    <property type="nucleotide sequence ID" value="NZ_PGGK01000009.1"/>
</dbReference>
<dbReference type="EMBL" id="PGGK01000009">
    <property type="protein sequence ID" value="TGC08427.1"/>
    <property type="molecule type" value="Genomic_DNA"/>
</dbReference>
<dbReference type="Proteomes" id="UP000297295">
    <property type="component" value="Unassembled WGS sequence"/>
</dbReference>
<dbReference type="OrthoDB" id="69587at2157"/>
<comment type="caution">
    <text evidence="2">The sequence shown here is derived from an EMBL/GenBank/DDBJ whole genome shotgun (WGS) entry which is preliminary data.</text>
</comment>
<name>A0A4E0Q443_9EURY</name>
<reference evidence="2 3" key="1">
    <citation type="submission" date="2017-11" db="EMBL/GenBank/DDBJ databases">
        <title>Isolation and Characterization of Methanogenic Archaea from Saline Meromictic Lake at Siberia.</title>
        <authorList>
            <person name="Shen Y."/>
            <person name="Huang H.-H."/>
            <person name="Lai M.-C."/>
            <person name="Chen S.-C."/>
        </authorList>
    </citation>
    <scope>NUCLEOTIDE SEQUENCE [LARGE SCALE GENOMIC DNA]</scope>
    <source>
        <strain evidence="2 3">SY-01</strain>
    </source>
</reference>
<evidence type="ECO:0000256" key="1">
    <source>
        <dbReference type="ARBA" id="ARBA00005546"/>
    </source>
</evidence>
<dbReference type="InterPro" id="IPR036504">
    <property type="entry name" value="CGI121/TPRKB_sf"/>
</dbReference>
<protein>
    <recommendedName>
        <fullName evidence="4">KEOPS complex subunit Cgi121</fullName>
    </recommendedName>
</protein>
<dbReference type="SUPFAM" id="SSF143870">
    <property type="entry name" value="PF0523-like"/>
    <property type="match status" value="1"/>
</dbReference>
<dbReference type="InterPro" id="IPR013926">
    <property type="entry name" value="CGI121/TPRKB"/>
</dbReference>
<dbReference type="NCBIfam" id="NF011465">
    <property type="entry name" value="PRK14886.1-1"/>
    <property type="match status" value="1"/>
</dbReference>
<evidence type="ECO:0000313" key="2">
    <source>
        <dbReference type="EMBL" id="TGC08427.1"/>
    </source>
</evidence>
<evidence type="ECO:0008006" key="4">
    <source>
        <dbReference type="Google" id="ProtNLM"/>
    </source>
</evidence>
<comment type="similarity">
    <text evidence="1">Belongs to the CGI121/TPRKB family.</text>
</comment>
<accession>A0A4E0Q443</accession>
<keyword evidence="3" id="KW-1185">Reference proteome</keyword>
<evidence type="ECO:0000313" key="3">
    <source>
        <dbReference type="Proteomes" id="UP000297295"/>
    </source>
</evidence>
<proteinExistence type="inferred from homology"/>
<dbReference type="Gene3D" id="3.30.2380.10">
    <property type="entry name" value="CGI121/TPRKB"/>
    <property type="match status" value="1"/>
</dbReference>
<dbReference type="InterPro" id="IPR016799">
    <property type="entry name" value="UCP022062"/>
</dbReference>
<sequence length="169" mass="18340">MDFRVFCGHTVIKDIPGFLKQISSVSSENGTIIQAMNAGMIVGEKHVAFAVEKALRAIANKCNAANDPGIEIMRYASGKRQIGDAFLMGVHEGEMDIVFVVLGDPENISCSLAELGGLVCKKDVIEYSARKREAILSQFDITEKEIGAVGEEMVPELVLERVALVDVLK</sequence>
<dbReference type="AlphaFoldDB" id="A0A4E0Q443"/>
<gene>
    <name evidence="2" type="ORF">CUN85_08890</name>
</gene>